<keyword evidence="7" id="KW-0804">Transcription</keyword>
<dbReference type="PROSITE" id="PS50110">
    <property type="entry name" value="RESPONSE_REGULATORY"/>
    <property type="match status" value="1"/>
</dbReference>
<evidence type="ECO:0000256" key="8">
    <source>
        <dbReference type="PROSITE-ProRule" id="PRU00169"/>
    </source>
</evidence>
<accession>A0ABV5BAZ1</accession>
<keyword evidence="6" id="KW-0238">DNA-binding</keyword>
<dbReference type="PANTHER" id="PTHR42713">
    <property type="entry name" value="HISTIDINE KINASE-RELATED"/>
    <property type="match status" value="1"/>
</dbReference>
<dbReference type="InterPro" id="IPR018060">
    <property type="entry name" value="HTH_AraC"/>
</dbReference>
<proteinExistence type="predicted"/>
<evidence type="ECO:0000259" key="10">
    <source>
        <dbReference type="PROSITE" id="PS50110"/>
    </source>
</evidence>
<dbReference type="EMBL" id="JBHILM010000021">
    <property type="protein sequence ID" value="MFB5682874.1"/>
    <property type="molecule type" value="Genomic_DNA"/>
</dbReference>
<dbReference type="CDD" id="cd17536">
    <property type="entry name" value="REC_YesN-like"/>
    <property type="match status" value="1"/>
</dbReference>
<evidence type="ECO:0000256" key="7">
    <source>
        <dbReference type="ARBA" id="ARBA00023163"/>
    </source>
</evidence>
<dbReference type="InterPro" id="IPR011006">
    <property type="entry name" value="CheY-like_superfamily"/>
</dbReference>
<dbReference type="PROSITE" id="PS00041">
    <property type="entry name" value="HTH_ARAC_FAMILY_1"/>
    <property type="match status" value="1"/>
</dbReference>
<dbReference type="SMART" id="SM00342">
    <property type="entry name" value="HTH_ARAC"/>
    <property type="match status" value="1"/>
</dbReference>
<evidence type="ECO:0000256" key="4">
    <source>
        <dbReference type="ARBA" id="ARBA00023012"/>
    </source>
</evidence>
<comment type="caution">
    <text evidence="11">The sequence shown here is derived from an EMBL/GenBank/DDBJ whole genome shotgun (WGS) entry which is preliminary data.</text>
</comment>
<evidence type="ECO:0000256" key="6">
    <source>
        <dbReference type="ARBA" id="ARBA00023125"/>
    </source>
</evidence>
<evidence type="ECO:0000313" key="11">
    <source>
        <dbReference type="EMBL" id="MFB5682874.1"/>
    </source>
</evidence>
<feature type="domain" description="HTH araC/xylS-type" evidence="9">
    <location>
        <begin position="429"/>
        <end position="527"/>
    </location>
</feature>
<dbReference type="Gene3D" id="1.10.10.60">
    <property type="entry name" value="Homeodomain-like"/>
    <property type="match status" value="2"/>
</dbReference>
<comment type="subcellular location">
    <subcellularLocation>
        <location evidence="1">Cytoplasm</location>
    </subcellularLocation>
</comment>
<dbReference type="InterPro" id="IPR051552">
    <property type="entry name" value="HptR"/>
</dbReference>
<evidence type="ECO:0000313" key="12">
    <source>
        <dbReference type="Proteomes" id="UP001580407"/>
    </source>
</evidence>
<evidence type="ECO:0000256" key="2">
    <source>
        <dbReference type="ARBA" id="ARBA00022490"/>
    </source>
</evidence>
<organism evidence="11 12">
    <name type="scientific">Paenibacillus terreus</name>
    <dbReference type="NCBI Taxonomy" id="1387834"/>
    <lineage>
        <taxon>Bacteria</taxon>
        <taxon>Bacillati</taxon>
        <taxon>Bacillota</taxon>
        <taxon>Bacilli</taxon>
        <taxon>Bacillales</taxon>
        <taxon>Paenibacillaceae</taxon>
        <taxon>Paenibacillus</taxon>
    </lineage>
</organism>
<dbReference type="Pfam" id="PF12833">
    <property type="entry name" value="HTH_18"/>
    <property type="match status" value="1"/>
</dbReference>
<dbReference type="InterPro" id="IPR018062">
    <property type="entry name" value="HTH_AraC-typ_CS"/>
</dbReference>
<dbReference type="InterPro" id="IPR009057">
    <property type="entry name" value="Homeodomain-like_sf"/>
</dbReference>
<keyword evidence="3 8" id="KW-0597">Phosphoprotein</keyword>
<dbReference type="RefSeq" id="WP_375526621.1">
    <property type="nucleotide sequence ID" value="NZ_JBHILM010000021.1"/>
</dbReference>
<dbReference type="SUPFAM" id="SSF46689">
    <property type="entry name" value="Homeodomain-like"/>
    <property type="match status" value="2"/>
</dbReference>
<protein>
    <submittedName>
        <fullName evidence="11">Response regulator</fullName>
    </submittedName>
</protein>
<dbReference type="PROSITE" id="PS01124">
    <property type="entry name" value="HTH_ARAC_FAMILY_2"/>
    <property type="match status" value="1"/>
</dbReference>
<dbReference type="PANTHER" id="PTHR42713:SF3">
    <property type="entry name" value="TRANSCRIPTIONAL REGULATORY PROTEIN HPTR"/>
    <property type="match status" value="1"/>
</dbReference>
<reference evidence="11 12" key="1">
    <citation type="submission" date="2024-09" db="EMBL/GenBank/DDBJ databases">
        <authorList>
            <person name="Ruan L."/>
        </authorList>
    </citation>
    <scope>NUCLEOTIDE SEQUENCE [LARGE SCALE GENOMIC DNA]</scope>
    <source>
        <strain evidence="11 12">D33</strain>
    </source>
</reference>
<feature type="modified residue" description="4-aspartylphosphate" evidence="8">
    <location>
        <position position="55"/>
    </location>
</feature>
<dbReference type="Proteomes" id="UP001580407">
    <property type="component" value="Unassembled WGS sequence"/>
</dbReference>
<keyword evidence="5" id="KW-0805">Transcription regulation</keyword>
<evidence type="ECO:0000256" key="3">
    <source>
        <dbReference type="ARBA" id="ARBA00022553"/>
    </source>
</evidence>
<keyword evidence="12" id="KW-1185">Reference proteome</keyword>
<dbReference type="SUPFAM" id="SSF52172">
    <property type="entry name" value="CheY-like"/>
    <property type="match status" value="1"/>
</dbReference>
<feature type="domain" description="Response regulatory" evidence="10">
    <location>
        <begin position="3"/>
        <end position="120"/>
    </location>
</feature>
<sequence>MWKIAIIDDDRQVLAGMRRGIPWNELDAEVAGEALNGADGLDMIRRVRPDVIITDIYMPVMNGLDMISELRSQEFEGKIIILSGYSDFEYARQALRLDVSDYLSKPISVPTFKSVLAKALQDLSSEDIRRAREDEMMHKLMLYEPFVEKEWVKAALTGTLDPTYRRDELLPSPYLYWADTSHMVMGIELDRCARASSLTVADWNLFRFAVSNIVHEVVRERFASFEYTELHGMRSAVVLHADPGAAADRLAGLIGELGATLKTCVWNYLKLKLRIGFGAWKASWLDIPDSTEEAFRSLDGKGLVPSREQQWNMMRPVKFYQELASAIKTSQETRAKQLVTDYTRQLQEQSGDTPEYARMLASELWGVIAYCLYDVGMLLDDLFPNRELSREMSALGGLEQLAAWLTEKITVICRSREWGGSSKHRQAVDFMVQYIHEHYDEDITLSELADKVFISRNYLSNIFRNMTGETFNTYLTRVRMEKAKELLLERKMLVYEVADRVGYKNVPYFSTLFKKFTGMNPTELANG</sequence>
<dbReference type="SMART" id="SM00448">
    <property type="entry name" value="REC"/>
    <property type="match status" value="1"/>
</dbReference>
<evidence type="ECO:0000256" key="5">
    <source>
        <dbReference type="ARBA" id="ARBA00023015"/>
    </source>
</evidence>
<keyword evidence="2" id="KW-0963">Cytoplasm</keyword>
<dbReference type="InterPro" id="IPR001789">
    <property type="entry name" value="Sig_transdc_resp-reg_receiver"/>
</dbReference>
<evidence type="ECO:0000256" key="1">
    <source>
        <dbReference type="ARBA" id="ARBA00004496"/>
    </source>
</evidence>
<gene>
    <name evidence="11" type="ORF">ACE3NQ_18310</name>
</gene>
<evidence type="ECO:0000259" key="9">
    <source>
        <dbReference type="PROSITE" id="PS01124"/>
    </source>
</evidence>
<keyword evidence="4" id="KW-0902">Two-component regulatory system</keyword>
<dbReference type="Pfam" id="PF00072">
    <property type="entry name" value="Response_reg"/>
    <property type="match status" value="1"/>
</dbReference>
<dbReference type="Gene3D" id="3.40.50.2300">
    <property type="match status" value="1"/>
</dbReference>
<name>A0ABV5BAZ1_9BACL</name>